<feature type="domain" description="ZZ-type" evidence="6">
    <location>
        <begin position="473"/>
        <end position="528"/>
    </location>
</feature>
<sequence length="1064" mass="115947">MGFTVKATYRHGSETRKFTFQSFPTYEELYSSLSRVFPLSDGASFSRLLFSPDASKGTVLIAREVNNKEQYQACTAAYAAKSTGLLRFTVIEPEAPMGLVTPASVNSFIPATLSSPGSNGAVKPQPHQADPQPHPAGQPCCAVNEAKLEMQAMVFKFKDDIDRILQSPALTPAPPAHIPLIPFMPPPPPPSSFCLFKYCTTCAKIFQGPWYICEKCSVVTCPPCHESGSGPQLCLTTMGPHIMKQEMCAACPKPEAEVPPVSWAHIPPPPPLPHWVPPPVAPRYTPVYPFGAAAGAPITPVNAAATPVVPGPSASVVHRGIVCDVCEKVIEGVRHKCLDCPDYDLCTSCIESGSAEQHNPFHEFLDIKEPGRVIVHNVYSGSGERDVLTGNNTRAAATSPSPVVGQQAVVHYATCNLCDSRIRGDRYKCQDCPDWDSCAACFTITREQHPGHAFVKMSKPSDFIRSDRRTAPVHMATCNGCSKTIYGIRYKCLHPTCPDTDFCEDCEALPIPVHPDNHPLLKMRSPNTVIPTVYKVGQTTTIDRAEVPAPIPPPKPIQLVDPGFLVHPPPRSNTMPASFFDSAPPTPIRQPSPFFFKSESSRSVSPFDPAEYRTHPITVPYVPRPISPVMMPGGLYDEPAFTRQPRPYNAPPRSRFSHSPSPSPSPPLFNHPQRSTSPGPSSRPLTWAAPSWPRESWLKTLQLEDNLARQRKDAVDQLVEAHKSLEQHVEQQQQRWGAALEPAFWPKSSDELRHLMRSEFEPRAMEFSLSVPQEPAVMDSPLTNEALLNRPQEASQANKTPVTFQHSLAALLNGYESENEAHEPLVEQVPAPIPVPVALPEPTSVAAPVALGLRATFQDDLTLPDGQTFPPGAEFMKAWRMVNSGGENWPASTELVWVAGERLARGQATPGVVHIGMVKVGAEVDLWTGELKAPEAPGRYVSYWRLRDGNGVLFGDNIWIDITVAETRSSDSSLSSSSIIMMPRGAQSVPTSSAPAISIAPSQASQVEVDENDSSDSDSDVSSVSLISMPVSEEDEDWASVPAGEEPQRYVVLYDETTSGSDVE</sequence>
<comment type="caution">
    <text evidence="7">The sequence shown here is derived from an EMBL/GenBank/DDBJ whole genome shotgun (WGS) entry which is preliminary data.</text>
</comment>
<feature type="compositionally biased region" description="Low complexity" evidence="5">
    <location>
        <begin position="124"/>
        <end position="136"/>
    </location>
</feature>
<evidence type="ECO:0000256" key="1">
    <source>
        <dbReference type="ARBA" id="ARBA00022723"/>
    </source>
</evidence>
<dbReference type="InterPro" id="IPR032350">
    <property type="entry name" value="Nbr1_FW"/>
</dbReference>
<dbReference type="AlphaFoldDB" id="A0A8H6T512"/>
<dbReference type="OrthoDB" id="661148at2759"/>
<dbReference type="SMART" id="SM00291">
    <property type="entry name" value="ZnF_ZZ"/>
    <property type="match status" value="3"/>
</dbReference>
<keyword evidence="8" id="KW-1185">Reference proteome</keyword>
<feature type="domain" description="ZZ-type" evidence="6">
    <location>
        <begin position="410"/>
        <end position="462"/>
    </location>
</feature>
<feature type="compositionally biased region" description="Low complexity" evidence="5">
    <location>
        <begin position="992"/>
        <end position="1007"/>
    </location>
</feature>
<protein>
    <recommendedName>
        <fullName evidence="6">ZZ-type domain-containing protein</fullName>
    </recommendedName>
</protein>
<keyword evidence="1" id="KW-0479">Metal-binding</keyword>
<evidence type="ECO:0000313" key="8">
    <source>
        <dbReference type="Proteomes" id="UP000613580"/>
    </source>
</evidence>
<feature type="region of interest" description="Disordered" evidence="5">
    <location>
        <begin position="116"/>
        <end position="136"/>
    </location>
</feature>
<gene>
    <name evidence="7" type="ORF">HMN09_00656300</name>
</gene>
<dbReference type="Proteomes" id="UP000613580">
    <property type="component" value="Unassembled WGS sequence"/>
</dbReference>
<keyword evidence="3" id="KW-0862">Zinc</keyword>
<feature type="domain" description="ZZ-type" evidence="6">
    <location>
        <begin position="318"/>
        <end position="372"/>
    </location>
</feature>
<dbReference type="CDD" id="cd02249">
    <property type="entry name" value="ZZ"/>
    <property type="match status" value="1"/>
</dbReference>
<proteinExistence type="predicted"/>
<dbReference type="PANTHER" id="PTHR20930">
    <property type="entry name" value="OVARIAN CARCINOMA ANTIGEN CA125-RELATED"/>
    <property type="match status" value="1"/>
</dbReference>
<dbReference type="Pfam" id="PF00569">
    <property type="entry name" value="ZZ"/>
    <property type="match status" value="3"/>
</dbReference>
<name>A0A8H6T512_MYCCL</name>
<dbReference type="InterPro" id="IPR013783">
    <property type="entry name" value="Ig-like_fold"/>
</dbReference>
<feature type="region of interest" description="Disordered" evidence="5">
    <location>
        <begin position="985"/>
        <end position="1064"/>
    </location>
</feature>
<evidence type="ECO:0000256" key="4">
    <source>
        <dbReference type="PROSITE-ProRule" id="PRU00228"/>
    </source>
</evidence>
<dbReference type="CDD" id="cd02340">
    <property type="entry name" value="ZZ_NBR1_like"/>
    <property type="match status" value="2"/>
</dbReference>
<organism evidence="7 8">
    <name type="scientific">Mycena chlorophos</name>
    <name type="common">Agaric fungus</name>
    <name type="synonym">Agaricus chlorophos</name>
    <dbReference type="NCBI Taxonomy" id="658473"/>
    <lineage>
        <taxon>Eukaryota</taxon>
        <taxon>Fungi</taxon>
        <taxon>Dikarya</taxon>
        <taxon>Basidiomycota</taxon>
        <taxon>Agaricomycotina</taxon>
        <taxon>Agaricomycetes</taxon>
        <taxon>Agaricomycetidae</taxon>
        <taxon>Agaricales</taxon>
        <taxon>Marasmiineae</taxon>
        <taxon>Mycenaceae</taxon>
        <taxon>Mycena</taxon>
    </lineage>
</organism>
<evidence type="ECO:0000256" key="3">
    <source>
        <dbReference type="ARBA" id="ARBA00022833"/>
    </source>
</evidence>
<dbReference type="GO" id="GO:0008270">
    <property type="term" value="F:zinc ion binding"/>
    <property type="evidence" value="ECO:0007669"/>
    <property type="project" value="UniProtKB-KW"/>
</dbReference>
<evidence type="ECO:0000256" key="5">
    <source>
        <dbReference type="SAM" id="MobiDB-lite"/>
    </source>
</evidence>
<evidence type="ECO:0000259" key="6">
    <source>
        <dbReference type="PROSITE" id="PS50135"/>
    </source>
</evidence>
<accession>A0A8H6T512</accession>
<reference evidence="7" key="1">
    <citation type="submission" date="2020-05" db="EMBL/GenBank/DDBJ databases">
        <title>Mycena genomes resolve the evolution of fungal bioluminescence.</title>
        <authorList>
            <person name="Tsai I.J."/>
        </authorList>
    </citation>
    <scope>NUCLEOTIDE SEQUENCE</scope>
    <source>
        <strain evidence="7">110903Hualien_Pintung</strain>
    </source>
</reference>
<feature type="compositionally biased region" description="Polar residues" evidence="5">
    <location>
        <begin position="672"/>
        <end position="684"/>
    </location>
</feature>
<dbReference type="Pfam" id="PF16158">
    <property type="entry name" value="N_BRCA1_IG"/>
    <property type="match status" value="1"/>
</dbReference>
<keyword evidence="2 4" id="KW-0863">Zinc-finger</keyword>
<feature type="compositionally biased region" description="Low complexity" evidence="5">
    <location>
        <begin position="651"/>
        <end position="660"/>
    </location>
</feature>
<dbReference type="SUPFAM" id="SSF57850">
    <property type="entry name" value="RING/U-box"/>
    <property type="match status" value="3"/>
</dbReference>
<dbReference type="Gene3D" id="2.60.40.10">
    <property type="entry name" value="Immunoglobulins"/>
    <property type="match status" value="1"/>
</dbReference>
<dbReference type="PANTHER" id="PTHR20930:SF0">
    <property type="entry name" value="PROTEIN ILRUN"/>
    <property type="match status" value="1"/>
</dbReference>
<evidence type="ECO:0000313" key="7">
    <source>
        <dbReference type="EMBL" id="KAF7311121.1"/>
    </source>
</evidence>
<dbReference type="InterPro" id="IPR043145">
    <property type="entry name" value="Znf_ZZ_sf"/>
</dbReference>
<feature type="region of interest" description="Disordered" evidence="5">
    <location>
        <begin position="637"/>
        <end position="686"/>
    </location>
</feature>
<dbReference type="EMBL" id="JACAZE010000007">
    <property type="protein sequence ID" value="KAF7311121.1"/>
    <property type="molecule type" value="Genomic_DNA"/>
</dbReference>
<dbReference type="InterPro" id="IPR000433">
    <property type="entry name" value="Znf_ZZ"/>
</dbReference>
<dbReference type="Gene3D" id="3.30.60.90">
    <property type="match status" value="3"/>
</dbReference>
<evidence type="ECO:0000256" key="2">
    <source>
        <dbReference type="ARBA" id="ARBA00022771"/>
    </source>
</evidence>
<dbReference type="PROSITE" id="PS50135">
    <property type="entry name" value="ZF_ZZ_2"/>
    <property type="match status" value="3"/>
</dbReference>
<feature type="compositionally biased region" description="Acidic residues" evidence="5">
    <location>
        <begin position="1008"/>
        <end position="1019"/>
    </location>
</feature>
<dbReference type="CDD" id="cd14947">
    <property type="entry name" value="NBR1_like"/>
    <property type="match status" value="1"/>
</dbReference>